<gene>
    <name evidence="2" type="ORF">ZHAS_00010588</name>
</gene>
<dbReference type="EnsemblMetazoa" id="ASIC010588-RA">
    <property type="protein sequence ID" value="ASIC010588-PA"/>
    <property type="gene ID" value="ASIC010588"/>
</dbReference>
<evidence type="ECO:0000313" key="3">
    <source>
        <dbReference type="EnsemblMetazoa" id="ASIC010588-PA"/>
    </source>
</evidence>
<dbReference type="EMBL" id="ATLV01018226">
    <property type="status" value="NOT_ANNOTATED_CDS"/>
    <property type="molecule type" value="Genomic_DNA"/>
</dbReference>
<dbReference type="EMBL" id="KE525226">
    <property type="protein sequence ID" value="KFB42838.1"/>
    <property type="molecule type" value="Genomic_DNA"/>
</dbReference>
<dbReference type="AlphaFoldDB" id="A0A084VXZ4"/>
<feature type="compositionally biased region" description="Basic and acidic residues" evidence="1">
    <location>
        <begin position="21"/>
        <end position="39"/>
    </location>
</feature>
<proteinExistence type="predicted"/>
<keyword evidence="4" id="KW-1185">Reference proteome</keyword>
<evidence type="ECO:0000313" key="4">
    <source>
        <dbReference type="Proteomes" id="UP000030765"/>
    </source>
</evidence>
<reference evidence="2 4" key="1">
    <citation type="journal article" date="2014" name="BMC Genomics">
        <title>Genome sequence of Anopheles sinensis provides insight into genetics basis of mosquito competence for malaria parasites.</title>
        <authorList>
            <person name="Zhou D."/>
            <person name="Zhang D."/>
            <person name="Ding G."/>
            <person name="Shi L."/>
            <person name="Hou Q."/>
            <person name="Ye Y."/>
            <person name="Xu Y."/>
            <person name="Zhou H."/>
            <person name="Xiong C."/>
            <person name="Li S."/>
            <person name="Yu J."/>
            <person name="Hong S."/>
            <person name="Yu X."/>
            <person name="Zou P."/>
            <person name="Chen C."/>
            <person name="Chang X."/>
            <person name="Wang W."/>
            <person name="Lv Y."/>
            <person name="Sun Y."/>
            <person name="Ma L."/>
            <person name="Shen B."/>
            <person name="Zhu C."/>
        </authorList>
    </citation>
    <scope>NUCLEOTIDE SEQUENCE [LARGE SCALE GENOMIC DNA]</scope>
</reference>
<accession>A0A084VXZ4</accession>
<sequence>MSALQSDKGHHYTSRFSRQPHQPDIDTGSRRSRATDVHSKNPTKGPPPSARKQMKEPPTEQNRAFH</sequence>
<evidence type="ECO:0000256" key="1">
    <source>
        <dbReference type="SAM" id="MobiDB-lite"/>
    </source>
</evidence>
<feature type="region of interest" description="Disordered" evidence="1">
    <location>
        <begin position="1"/>
        <end position="66"/>
    </location>
</feature>
<dbReference type="VEuPathDB" id="VectorBase:ASIC010588"/>
<name>A0A084VXZ4_ANOSI</name>
<dbReference type="Proteomes" id="UP000030765">
    <property type="component" value="Unassembled WGS sequence"/>
</dbReference>
<evidence type="ECO:0000313" key="2">
    <source>
        <dbReference type="EMBL" id="KFB42838.1"/>
    </source>
</evidence>
<protein>
    <submittedName>
        <fullName evidence="2 3">Uncharacterized protein</fullName>
    </submittedName>
</protein>
<reference evidence="3" key="2">
    <citation type="submission" date="2020-05" db="UniProtKB">
        <authorList>
            <consortium name="EnsemblMetazoa"/>
        </authorList>
    </citation>
    <scope>IDENTIFICATION</scope>
</reference>
<organism evidence="2">
    <name type="scientific">Anopheles sinensis</name>
    <name type="common">Mosquito</name>
    <dbReference type="NCBI Taxonomy" id="74873"/>
    <lineage>
        <taxon>Eukaryota</taxon>
        <taxon>Metazoa</taxon>
        <taxon>Ecdysozoa</taxon>
        <taxon>Arthropoda</taxon>
        <taxon>Hexapoda</taxon>
        <taxon>Insecta</taxon>
        <taxon>Pterygota</taxon>
        <taxon>Neoptera</taxon>
        <taxon>Endopterygota</taxon>
        <taxon>Diptera</taxon>
        <taxon>Nematocera</taxon>
        <taxon>Culicoidea</taxon>
        <taxon>Culicidae</taxon>
        <taxon>Anophelinae</taxon>
        <taxon>Anopheles</taxon>
    </lineage>
</organism>